<dbReference type="SUPFAM" id="SSF54106">
    <property type="entry name" value="LysM domain"/>
    <property type="match status" value="1"/>
</dbReference>
<dbReference type="InterPro" id="IPR018392">
    <property type="entry name" value="LysM"/>
</dbReference>
<dbReference type="InterPro" id="IPR038765">
    <property type="entry name" value="Papain-like_cys_pep_sf"/>
</dbReference>
<evidence type="ECO:0000313" key="7">
    <source>
        <dbReference type="Proteomes" id="UP000325462"/>
    </source>
</evidence>
<evidence type="ECO:0000256" key="3">
    <source>
        <dbReference type="ARBA" id="ARBA00023316"/>
    </source>
</evidence>
<evidence type="ECO:0000313" key="6">
    <source>
        <dbReference type="EMBL" id="QEX39096.1"/>
    </source>
</evidence>
<name>A0ABX6BVZ0_STALU</name>
<keyword evidence="3" id="KW-0961">Cell wall biogenesis/degradation</keyword>
<organism evidence="6 7">
    <name type="scientific">Staphylococcus lugdunensis</name>
    <dbReference type="NCBI Taxonomy" id="28035"/>
    <lineage>
        <taxon>Bacteria</taxon>
        <taxon>Bacillati</taxon>
        <taxon>Bacillota</taxon>
        <taxon>Bacilli</taxon>
        <taxon>Bacillales</taxon>
        <taxon>Staphylococcaceae</taxon>
        <taxon>Staphylococcus</taxon>
    </lineage>
</organism>
<proteinExistence type="predicted"/>
<dbReference type="PROSITE" id="PS51782">
    <property type="entry name" value="LYSM"/>
    <property type="match status" value="1"/>
</dbReference>
<reference evidence="6 7" key="1">
    <citation type="submission" date="2019-07" db="EMBL/GenBank/DDBJ databases">
        <title>Comparative genome analysis of staphylococcus lugdunensis shows clonal complex-dependent diversity of the putative virulence factor, ess/type vii locus.</title>
        <authorList>
            <person name="Lebeurre J."/>
            <person name="Dahyot S."/>
            <person name="Diene S."/>
            <person name="Paulay A."/>
            <person name="Aubourg M."/>
            <person name="Argemi X."/>
            <person name="Giard J.-C."/>
            <person name="Tournier I."/>
            <person name="Francois P."/>
            <person name="Pestel-Caron M."/>
        </authorList>
    </citation>
    <scope>NUCLEOTIDE SEQUENCE [LARGE SCALE GENOMIC DNA]</scope>
    <source>
        <strain evidence="6 7">SL13</strain>
    </source>
</reference>
<evidence type="ECO:0000256" key="2">
    <source>
        <dbReference type="ARBA" id="ARBA00022801"/>
    </source>
</evidence>
<dbReference type="InterPro" id="IPR007921">
    <property type="entry name" value="CHAP_dom"/>
</dbReference>
<dbReference type="Proteomes" id="UP000325462">
    <property type="component" value="Chromosome"/>
</dbReference>
<dbReference type="Pfam" id="PF05257">
    <property type="entry name" value="CHAP"/>
    <property type="match status" value="1"/>
</dbReference>
<dbReference type="InterPro" id="IPR036779">
    <property type="entry name" value="LysM_dom_sf"/>
</dbReference>
<keyword evidence="7" id="KW-1185">Reference proteome</keyword>
<dbReference type="CDD" id="cd00118">
    <property type="entry name" value="LysM"/>
    <property type="match status" value="1"/>
</dbReference>
<sequence>MERQQLYCKKVINPKVLITSLIFFASFLMIGELNHAWAAEETVNSQKNINVNNTINLVEKNSLKSVDDKASYKETINNKISVFNNENKKGNLIGNKTKKRNIIVNYSDSKHNQKTTKNNKFKLSNDYLNRKDRNNTNIKITKSKDSKEKPQKQLLNKTFSNSGLVGFRSAENYNERTQNYVVKKGDYLGAIAKKFNTTVSKIQKLNNIKNPNFILIGQVLKVPFISSNNSSTNTNRRNNSSSTLNYLNSLAYKGWDFDGAYGNQCFDLVNVYWNHLYGHGLRGYGAKDIPFANNFRGEATVYRNTPTFKAELGDVTVFSGRYGGGFGHTAIVLNGNYDGKLMKFQSLDQNWYGGDSRRADIAHKVVHNYDYDMYFIRPYKKA</sequence>
<keyword evidence="1" id="KW-0732">Signal</keyword>
<feature type="domain" description="LysM" evidence="5">
    <location>
        <begin position="178"/>
        <end position="222"/>
    </location>
</feature>
<dbReference type="PROSITE" id="PS50911">
    <property type="entry name" value="CHAP"/>
    <property type="match status" value="1"/>
</dbReference>
<gene>
    <name evidence="6" type="ORF">FO454_09435</name>
</gene>
<dbReference type="Gene3D" id="3.10.350.10">
    <property type="entry name" value="LysM domain"/>
    <property type="match status" value="1"/>
</dbReference>
<dbReference type="Gene3D" id="3.90.1720.10">
    <property type="entry name" value="endopeptidase domain like (from Nostoc punctiforme)"/>
    <property type="match status" value="1"/>
</dbReference>
<dbReference type="SMART" id="SM00257">
    <property type="entry name" value="LysM"/>
    <property type="match status" value="1"/>
</dbReference>
<evidence type="ECO:0000259" key="4">
    <source>
        <dbReference type="PROSITE" id="PS50911"/>
    </source>
</evidence>
<dbReference type="EMBL" id="CP041722">
    <property type="protein sequence ID" value="QEX39096.1"/>
    <property type="molecule type" value="Genomic_DNA"/>
</dbReference>
<keyword evidence="2" id="KW-0378">Hydrolase</keyword>
<dbReference type="Pfam" id="PF01476">
    <property type="entry name" value="LysM"/>
    <property type="match status" value="1"/>
</dbReference>
<feature type="domain" description="Peptidase C51" evidence="4">
    <location>
        <begin position="240"/>
        <end position="377"/>
    </location>
</feature>
<protein>
    <submittedName>
        <fullName evidence="6">LysM peptidoglycan-binding domain-containing protein</fullName>
    </submittedName>
</protein>
<dbReference type="SUPFAM" id="SSF54001">
    <property type="entry name" value="Cysteine proteinases"/>
    <property type="match status" value="1"/>
</dbReference>
<dbReference type="RefSeq" id="WP_002478288.1">
    <property type="nucleotide sequence ID" value="NZ_CP020735.1"/>
</dbReference>
<accession>A0ABX6BVZ0</accession>
<evidence type="ECO:0000256" key="1">
    <source>
        <dbReference type="ARBA" id="ARBA00022729"/>
    </source>
</evidence>
<evidence type="ECO:0000259" key="5">
    <source>
        <dbReference type="PROSITE" id="PS51782"/>
    </source>
</evidence>